<gene>
    <name evidence="3" type="ORF">HNP88_000169</name>
</gene>
<evidence type="ECO:0000313" key="4">
    <source>
        <dbReference type="Proteomes" id="UP000571854"/>
    </source>
</evidence>
<organism evidence="3 4">
    <name type="scientific">Methanococcus maripaludis</name>
    <name type="common">Methanococcus deltae</name>
    <dbReference type="NCBI Taxonomy" id="39152"/>
    <lineage>
        <taxon>Archaea</taxon>
        <taxon>Methanobacteriati</taxon>
        <taxon>Methanobacteriota</taxon>
        <taxon>Methanomada group</taxon>
        <taxon>Methanococci</taxon>
        <taxon>Methanococcales</taxon>
        <taxon>Methanococcaceae</taxon>
        <taxon>Methanococcus</taxon>
    </lineage>
</organism>
<reference evidence="3 4" key="1">
    <citation type="submission" date="2020-07" db="EMBL/GenBank/DDBJ databases">
        <title>Genomic Encyclopedia of Type Strains, Phase IV (KMG-V): Genome sequencing to study the core and pangenomes of soil and plant-associated prokaryotes.</title>
        <authorList>
            <person name="Whitman W."/>
        </authorList>
    </citation>
    <scope>NUCLEOTIDE SEQUENCE [LARGE SCALE GENOMIC DNA]</scope>
    <source>
        <strain evidence="3 4">A5</strain>
    </source>
</reference>
<comment type="caution">
    <text evidence="3">The sequence shown here is derived from an EMBL/GenBank/DDBJ whole genome shotgun (WGS) entry which is preliminary data.</text>
</comment>
<dbReference type="GO" id="GO:0006310">
    <property type="term" value="P:DNA recombination"/>
    <property type="evidence" value="ECO:0007669"/>
    <property type="project" value="UniProtKB-KW"/>
</dbReference>
<dbReference type="InterPro" id="IPR013762">
    <property type="entry name" value="Integrase-like_cat_sf"/>
</dbReference>
<evidence type="ECO:0000259" key="2">
    <source>
        <dbReference type="PROSITE" id="PS51898"/>
    </source>
</evidence>
<dbReference type="Gene3D" id="1.10.443.10">
    <property type="entry name" value="Intergrase catalytic core"/>
    <property type="match status" value="1"/>
</dbReference>
<evidence type="ECO:0000313" key="3">
    <source>
        <dbReference type="EMBL" id="MBA2845985.1"/>
    </source>
</evidence>
<dbReference type="Proteomes" id="UP000571854">
    <property type="component" value="Unassembled WGS sequence"/>
</dbReference>
<keyword evidence="1" id="KW-0233">DNA recombination</keyword>
<sequence>MSRNRIRSLKEQFRHVIEDVSFKENLDKHSIKKDTENDNSWRVYSYSDKDNLMDLSTSFRKFLKKNHPEIKQLKYITETHVQYFLNIKASTCTAKTLYTYRTRFIKISKCVNHAFPSCALDFSNTVIPLSKCGKSKRDIMMTEAHAALLLNYCKNSDSRAAIGVRFALMFGLRVSEVTKIMEKDIDLDNLKLHIHRSKGGRSRDMPIAKELIPFLKEIRTQFDENQRICPLKNDSVNKFIYRVFELHGIKDYKDARTSVHAIRKLWAQKLYDELRHEGKTIKEACEEVSIQLGHGKDRKDVFNRYISNIW</sequence>
<evidence type="ECO:0000256" key="1">
    <source>
        <dbReference type="ARBA" id="ARBA00023172"/>
    </source>
</evidence>
<dbReference type="InterPro" id="IPR002104">
    <property type="entry name" value="Integrase_catalytic"/>
</dbReference>
<dbReference type="GO" id="GO:0003677">
    <property type="term" value="F:DNA binding"/>
    <property type="evidence" value="ECO:0007669"/>
    <property type="project" value="InterPro"/>
</dbReference>
<dbReference type="EMBL" id="JACDUJ010000001">
    <property type="protein sequence ID" value="MBA2845985.1"/>
    <property type="molecule type" value="Genomic_DNA"/>
</dbReference>
<dbReference type="SUPFAM" id="SSF56349">
    <property type="entry name" value="DNA breaking-rejoining enzymes"/>
    <property type="match status" value="1"/>
</dbReference>
<proteinExistence type="predicted"/>
<dbReference type="RefSeq" id="WP_181491624.1">
    <property type="nucleotide sequence ID" value="NZ_JACDUJ010000001.1"/>
</dbReference>
<feature type="domain" description="Tyr recombinase" evidence="2">
    <location>
        <begin position="135"/>
        <end position="310"/>
    </location>
</feature>
<accession>A0A7J9NKN0</accession>
<dbReference type="PROSITE" id="PS51898">
    <property type="entry name" value="TYR_RECOMBINASE"/>
    <property type="match status" value="1"/>
</dbReference>
<name>A0A7J9NKN0_METMI</name>
<protein>
    <submittedName>
        <fullName evidence="3">Integrase</fullName>
    </submittedName>
</protein>
<dbReference type="GO" id="GO:0015074">
    <property type="term" value="P:DNA integration"/>
    <property type="evidence" value="ECO:0007669"/>
    <property type="project" value="InterPro"/>
</dbReference>
<dbReference type="InterPro" id="IPR011010">
    <property type="entry name" value="DNA_brk_join_enz"/>
</dbReference>
<dbReference type="Pfam" id="PF00589">
    <property type="entry name" value="Phage_integrase"/>
    <property type="match status" value="1"/>
</dbReference>
<dbReference type="AlphaFoldDB" id="A0A7J9NKN0"/>